<gene>
    <name evidence="2" type="ORF">EZS27_043523</name>
</gene>
<keyword evidence="1" id="KW-0472">Membrane</keyword>
<dbReference type="EMBL" id="SNRY01011197">
    <property type="protein sequence ID" value="KAA6304826.1"/>
    <property type="molecule type" value="Genomic_DNA"/>
</dbReference>
<reference evidence="2" key="1">
    <citation type="submission" date="2019-03" db="EMBL/GenBank/DDBJ databases">
        <title>Single cell metagenomics reveals metabolic interactions within the superorganism composed of flagellate Streblomastix strix and complex community of Bacteroidetes bacteria on its surface.</title>
        <authorList>
            <person name="Treitli S.C."/>
            <person name="Kolisko M."/>
            <person name="Husnik F."/>
            <person name="Keeling P."/>
            <person name="Hampl V."/>
        </authorList>
    </citation>
    <scope>NUCLEOTIDE SEQUENCE</scope>
    <source>
        <strain evidence="2">STM</strain>
    </source>
</reference>
<sequence length="61" mass="6864">GISIPVFQKHPKKTRRAFVNLGYKVVLFPVFFLIFVLPPVAKTGATANLMSLSLWMLILFS</sequence>
<keyword evidence="1" id="KW-1133">Transmembrane helix</keyword>
<name>A0A5J4P625_9ZZZZ</name>
<evidence type="ECO:0000256" key="1">
    <source>
        <dbReference type="SAM" id="Phobius"/>
    </source>
</evidence>
<feature type="non-terminal residue" evidence="2">
    <location>
        <position position="1"/>
    </location>
</feature>
<accession>A0A5J4P625</accession>
<proteinExistence type="predicted"/>
<protein>
    <submittedName>
        <fullName evidence="2">Uncharacterized protein</fullName>
    </submittedName>
</protein>
<comment type="caution">
    <text evidence="2">The sequence shown here is derived from an EMBL/GenBank/DDBJ whole genome shotgun (WGS) entry which is preliminary data.</text>
</comment>
<evidence type="ECO:0000313" key="2">
    <source>
        <dbReference type="EMBL" id="KAA6304826.1"/>
    </source>
</evidence>
<keyword evidence="1" id="KW-0812">Transmembrane</keyword>
<organism evidence="2">
    <name type="scientific">termite gut metagenome</name>
    <dbReference type="NCBI Taxonomy" id="433724"/>
    <lineage>
        <taxon>unclassified sequences</taxon>
        <taxon>metagenomes</taxon>
        <taxon>organismal metagenomes</taxon>
    </lineage>
</organism>
<dbReference type="AlphaFoldDB" id="A0A5J4P625"/>
<feature type="transmembrane region" description="Helical" evidence="1">
    <location>
        <begin position="17"/>
        <end position="37"/>
    </location>
</feature>